<accession>A0A7L6N2Y7</accession>
<proteinExistence type="predicted"/>
<protein>
    <recommendedName>
        <fullName evidence="3">Pyridoxamine 5'-phosphate oxidase family protein</fullName>
    </recommendedName>
</protein>
<evidence type="ECO:0000313" key="1">
    <source>
        <dbReference type="EMBL" id="QLY40636.1"/>
    </source>
</evidence>
<dbReference type="SUPFAM" id="SSF50475">
    <property type="entry name" value="FMN-binding split barrel"/>
    <property type="match status" value="1"/>
</dbReference>
<dbReference type="InterPro" id="IPR024747">
    <property type="entry name" value="Pyridox_Oxase-rel"/>
</dbReference>
<dbReference type="Proteomes" id="UP000512167">
    <property type="component" value="Chromosome"/>
</dbReference>
<dbReference type="Gene3D" id="2.30.110.10">
    <property type="entry name" value="Electron Transport, Fmn-binding Protein, Chain A"/>
    <property type="match status" value="1"/>
</dbReference>
<dbReference type="PANTHER" id="PTHR34071:SF2">
    <property type="entry name" value="FLAVIN-NUCLEOTIDE-BINDING PROTEIN"/>
    <property type="match status" value="1"/>
</dbReference>
<organism evidence="1 2">
    <name type="scientific">Hujiaoplasma nucleasis</name>
    <dbReference type="NCBI Taxonomy" id="2725268"/>
    <lineage>
        <taxon>Bacteria</taxon>
        <taxon>Bacillati</taxon>
        <taxon>Mycoplasmatota</taxon>
        <taxon>Mollicutes</taxon>
        <taxon>Candidatus Izemoplasmatales</taxon>
        <taxon>Hujiaoplasmataceae</taxon>
        <taxon>Hujiaoplasma</taxon>
    </lineage>
</organism>
<dbReference type="Pfam" id="PF12900">
    <property type="entry name" value="Pyridox_ox_2"/>
    <property type="match status" value="1"/>
</dbReference>
<dbReference type="RefSeq" id="WP_312031482.1">
    <property type="nucleotide sequence ID" value="NZ_CP051151.1"/>
</dbReference>
<gene>
    <name evidence="1" type="ORF">HF295_07175</name>
</gene>
<reference evidence="1 2" key="1">
    <citation type="submission" date="2020-04" db="EMBL/GenBank/DDBJ databases">
        <authorList>
            <person name="Zheng R.K."/>
            <person name="Sun C.M."/>
        </authorList>
    </citation>
    <scope>NUCLEOTIDE SEQUENCE [LARGE SCALE GENOMIC DNA]</scope>
    <source>
        <strain evidence="2">zrk29</strain>
    </source>
</reference>
<dbReference type="PANTHER" id="PTHR34071">
    <property type="entry name" value="5-NITROIMIDAZOLE ANTIBIOTICS RESISTANCE PROTEIN, NIMA-FAMILY-RELATED PROTEIN-RELATED"/>
    <property type="match status" value="1"/>
</dbReference>
<dbReference type="KEGG" id="tbk:HF295_07175"/>
<keyword evidence="2" id="KW-1185">Reference proteome</keyword>
<dbReference type="EMBL" id="CP051151">
    <property type="protein sequence ID" value="QLY40636.1"/>
    <property type="molecule type" value="Genomic_DNA"/>
</dbReference>
<evidence type="ECO:0008006" key="3">
    <source>
        <dbReference type="Google" id="ProtNLM"/>
    </source>
</evidence>
<dbReference type="InterPro" id="IPR012349">
    <property type="entry name" value="Split_barrel_FMN-bd"/>
</dbReference>
<sequence>MFRDLRRKDKRMDKETTLDLLEKAEVGVLSTLGKDGYPYGVALNYVYLNQKIYFHCAKDGHKLDNINYHDKVSFSIYDDVQIKGKALTTYYRSLVVFGKARII</sequence>
<dbReference type="AlphaFoldDB" id="A0A7L6N2Y7"/>
<evidence type="ECO:0000313" key="2">
    <source>
        <dbReference type="Proteomes" id="UP000512167"/>
    </source>
</evidence>
<name>A0A7L6N2Y7_9MOLU</name>